<dbReference type="InterPro" id="IPR017961">
    <property type="entry name" value="DNA_pol_Y-fam_little_finger"/>
</dbReference>
<reference evidence="5 7" key="1">
    <citation type="journal article" date="2018" name="Elife">
        <title>Discovery and characterization of a prevalent human gut bacterial enzyme sufficient for the inactivation of a family of plant toxins.</title>
        <authorList>
            <person name="Koppel N."/>
            <person name="Bisanz J.E."/>
            <person name="Pandelia M.E."/>
            <person name="Turnbaugh P.J."/>
            <person name="Balskus E.P."/>
        </authorList>
    </citation>
    <scope>NUCLEOTIDE SEQUENCE [LARGE SCALE GENOMIC DNA]</scope>
    <source>
        <strain evidence="5 7">DSM 16107</strain>
    </source>
</reference>
<feature type="region of interest" description="Disordered" evidence="3">
    <location>
        <begin position="316"/>
        <end position="347"/>
    </location>
</feature>
<evidence type="ECO:0000313" key="7">
    <source>
        <dbReference type="Proteomes" id="UP000253817"/>
    </source>
</evidence>
<reference evidence="8" key="2">
    <citation type="submission" date="2018-05" db="EMBL/GenBank/DDBJ databases">
        <title>Genome Sequencing of selected type strains of the family Eggerthellaceae.</title>
        <authorList>
            <person name="Danylec N."/>
            <person name="Stoll D.A."/>
            <person name="Doetsch A."/>
            <person name="Huch M."/>
        </authorList>
    </citation>
    <scope>NUCLEOTIDE SEQUENCE [LARGE SCALE GENOMIC DNA]</scope>
    <source>
        <strain evidence="8">DSM 16107</strain>
    </source>
</reference>
<dbReference type="Proteomes" id="UP000253817">
    <property type="component" value="Unassembled WGS sequence"/>
</dbReference>
<evidence type="ECO:0000256" key="2">
    <source>
        <dbReference type="ARBA" id="ARBA00025589"/>
    </source>
</evidence>
<feature type="domain" description="UmuC" evidence="4">
    <location>
        <begin position="7"/>
        <end position="196"/>
    </location>
</feature>
<proteinExistence type="inferred from homology"/>
<comment type="similarity">
    <text evidence="1">Belongs to the DNA polymerase type-Y family.</text>
</comment>
<organism evidence="6 8">
    <name type="scientific">Eggerthella sinensis</name>
    <dbReference type="NCBI Taxonomy" id="242230"/>
    <lineage>
        <taxon>Bacteria</taxon>
        <taxon>Bacillati</taxon>
        <taxon>Actinomycetota</taxon>
        <taxon>Coriobacteriia</taxon>
        <taxon>Eggerthellales</taxon>
        <taxon>Eggerthellaceae</taxon>
        <taxon>Eggerthella</taxon>
    </lineage>
</organism>
<gene>
    <name evidence="5" type="ORF">C1876_06790</name>
    <name evidence="6" type="ORF">DMP09_10270</name>
</gene>
<dbReference type="Pfam" id="PF11799">
    <property type="entry name" value="IMS_C"/>
    <property type="match status" value="1"/>
</dbReference>
<dbReference type="SUPFAM" id="SSF56672">
    <property type="entry name" value="DNA/RNA polymerases"/>
    <property type="match status" value="1"/>
</dbReference>
<dbReference type="Gene3D" id="3.40.1170.60">
    <property type="match status" value="1"/>
</dbReference>
<keyword evidence="7" id="KW-1185">Reference proteome</keyword>
<dbReference type="RefSeq" id="WP_114545960.1">
    <property type="nucleotide sequence ID" value="NZ_PPTT01000009.1"/>
</dbReference>
<dbReference type="GO" id="GO:0003887">
    <property type="term" value="F:DNA-directed DNA polymerase activity"/>
    <property type="evidence" value="ECO:0007669"/>
    <property type="project" value="TreeGrafter"/>
</dbReference>
<dbReference type="Gene3D" id="3.30.70.270">
    <property type="match status" value="1"/>
</dbReference>
<dbReference type="GO" id="GO:0003684">
    <property type="term" value="F:damaged DNA binding"/>
    <property type="evidence" value="ECO:0007669"/>
    <property type="project" value="InterPro"/>
</dbReference>
<accession>A0A3N0IY05</accession>
<dbReference type="EMBL" id="QICC01000041">
    <property type="protein sequence ID" value="RNM41310.1"/>
    <property type="molecule type" value="Genomic_DNA"/>
</dbReference>
<evidence type="ECO:0000256" key="1">
    <source>
        <dbReference type="ARBA" id="ARBA00010945"/>
    </source>
</evidence>
<dbReference type="InterPro" id="IPR050116">
    <property type="entry name" value="DNA_polymerase-Y"/>
</dbReference>
<dbReference type="Pfam" id="PF00817">
    <property type="entry name" value="IMS"/>
    <property type="match status" value="1"/>
</dbReference>
<dbReference type="GO" id="GO:0009432">
    <property type="term" value="P:SOS response"/>
    <property type="evidence" value="ECO:0007669"/>
    <property type="project" value="TreeGrafter"/>
</dbReference>
<evidence type="ECO:0000256" key="3">
    <source>
        <dbReference type="SAM" id="MobiDB-lite"/>
    </source>
</evidence>
<dbReference type="InterPro" id="IPR043128">
    <property type="entry name" value="Rev_trsase/Diguanyl_cyclase"/>
</dbReference>
<evidence type="ECO:0000259" key="4">
    <source>
        <dbReference type="PROSITE" id="PS50173"/>
    </source>
</evidence>
<evidence type="ECO:0000313" key="6">
    <source>
        <dbReference type="EMBL" id="RNM41310.1"/>
    </source>
</evidence>
<comment type="caution">
    <text evidence="6">The sequence shown here is derived from an EMBL/GenBank/DDBJ whole genome shotgun (WGS) entry which is preliminary data.</text>
</comment>
<protein>
    <submittedName>
        <fullName evidence="6">DNA repair protein</fullName>
    </submittedName>
</protein>
<evidence type="ECO:0000313" key="5">
    <source>
        <dbReference type="EMBL" id="RDB69470.1"/>
    </source>
</evidence>
<comment type="function">
    <text evidence="2">Poorly processive, error-prone DNA polymerase involved in untargeted mutagenesis. Copies undamaged DNA at stalled replication forks, which arise in vivo from mismatched or misaligned primer ends. These misaligned primers can be extended by PolIV. Exhibits no 3'-5' exonuclease (proofreading) activity. May be involved in translesional synthesis, in conjunction with the beta clamp from PolIII.</text>
</comment>
<dbReference type="PANTHER" id="PTHR11076">
    <property type="entry name" value="DNA REPAIR POLYMERASE UMUC / TRANSFERASE FAMILY MEMBER"/>
    <property type="match status" value="1"/>
</dbReference>
<dbReference type="Gene3D" id="1.10.150.20">
    <property type="entry name" value="5' to 3' exonuclease, C-terminal subdomain"/>
    <property type="match status" value="1"/>
</dbReference>
<sequence>MARERTYVCIDLKSFYASVECADRGLDPFTTNLVVADPERTEKTICLAVTPAMKELGLSSRCRVFEIPEGVRYIMAKPRMQRYMDVSADIYSVYLRYVSPEDIHAYSIDECFIDATAYLSLYQVSAKEFAVMLMDAVLAETGVCATAGIGPNLFLAKVALDITAKHVDDHIGFLDQAEFERSIQTHRPITDIWNIGPGIAKRLAKYGVRDLRGVCEMEERTLYREFGVNAEYLIDHAHGVEPCTIADIHAYEPSAHSLGNGQVLPCDYTWDEARDVLKEMVDQLVLDLVDKRLVAASLSLYVGYAKGPDERAQEDGEAYFDGGHGRRPVGGRRGMPHTGGTRKQADRTNLHSKLLPRFLELYDETTRTDVPVRRINVGFGGVVPEEFATMNLFTDEQAEAEERRLQEAVLAVKGKFGKNALLRGTSFKEKATARERNEQIGGHHA</sequence>
<dbReference type="AlphaFoldDB" id="A0A3N0IY05"/>
<dbReference type="GO" id="GO:0005829">
    <property type="term" value="C:cytosol"/>
    <property type="evidence" value="ECO:0007669"/>
    <property type="project" value="TreeGrafter"/>
</dbReference>
<dbReference type="InterPro" id="IPR043502">
    <property type="entry name" value="DNA/RNA_pol_sf"/>
</dbReference>
<dbReference type="Proteomes" id="UP000270112">
    <property type="component" value="Unassembled WGS sequence"/>
</dbReference>
<evidence type="ECO:0000313" key="8">
    <source>
        <dbReference type="Proteomes" id="UP000270112"/>
    </source>
</evidence>
<name>A0A3N0IY05_9ACTN</name>
<dbReference type="OrthoDB" id="9808813at2"/>
<dbReference type="PROSITE" id="PS50173">
    <property type="entry name" value="UMUC"/>
    <property type="match status" value="1"/>
</dbReference>
<dbReference type="GO" id="GO:0006281">
    <property type="term" value="P:DNA repair"/>
    <property type="evidence" value="ECO:0007669"/>
    <property type="project" value="InterPro"/>
</dbReference>
<dbReference type="InterPro" id="IPR001126">
    <property type="entry name" value="UmuC"/>
</dbReference>
<reference evidence="6" key="3">
    <citation type="journal article" date="2019" name="Microbiol. Resour. Announc.">
        <title>Draft Genome Sequences of Type Strains of Gordonibacter faecihominis, Paraeggerthella hongkongensis, Parvibacter caecicola,Slackia equolifaciens, Slackia faecicanis, and Slackia isoflavoniconvertens.</title>
        <authorList>
            <person name="Danylec N."/>
            <person name="Stoll D.A."/>
            <person name="Dotsch A."/>
            <person name="Huch M."/>
        </authorList>
    </citation>
    <scope>NUCLEOTIDE SEQUENCE</scope>
    <source>
        <strain evidence="6">DSM 16107</strain>
    </source>
</reference>
<dbReference type="GO" id="GO:0042276">
    <property type="term" value="P:error-prone translesion synthesis"/>
    <property type="evidence" value="ECO:0007669"/>
    <property type="project" value="TreeGrafter"/>
</dbReference>
<dbReference type="PANTHER" id="PTHR11076:SF35">
    <property type="entry name" value="DNA REPAIR PROTEIN HOMOLOG YOBH"/>
    <property type="match status" value="1"/>
</dbReference>
<dbReference type="EMBL" id="PPTT01000009">
    <property type="protein sequence ID" value="RDB69470.1"/>
    <property type="molecule type" value="Genomic_DNA"/>
</dbReference>